<evidence type="ECO:0000256" key="6">
    <source>
        <dbReference type="ARBA" id="ARBA00023004"/>
    </source>
</evidence>
<keyword evidence="3 7" id="KW-0847">Vitamin C</keyword>
<evidence type="ECO:0000256" key="3">
    <source>
        <dbReference type="ARBA" id="ARBA00022896"/>
    </source>
</evidence>
<evidence type="ECO:0000256" key="1">
    <source>
        <dbReference type="ARBA" id="ARBA00001961"/>
    </source>
</evidence>
<keyword evidence="10" id="KW-1185">Reference proteome</keyword>
<dbReference type="NCBIfam" id="NF003975">
    <property type="entry name" value="PRK05467.1-4"/>
    <property type="match status" value="1"/>
</dbReference>
<dbReference type="PANTHER" id="PTHR41536">
    <property type="entry name" value="PKHD-TYPE HYDROXYLASE YBIX"/>
    <property type="match status" value="1"/>
</dbReference>
<dbReference type="Pfam" id="PF13640">
    <property type="entry name" value="2OG-FeII_Oxy_3"/>
    <property type="match status" value="1"/>
</dbReference>
<protein>
    <submittedName>
        <fullName evidence="9">PKHD-type hydroxylase</fullName>
    </submittedName>
</protein>
<gene>
    <name evidence="9" type="ORF">GCM10011613_12610</name>
</gene>
<evidence type="ECO:0000256" key="2">
    <source>
        <dbReference type="ARBA" id="ARBA00022723"/>
    </source>
</evidence>
<dbReference type="InterPro" id="IPR005123">
    <property type="entry name" value="Oxoglu/Fe-dep_dioxygenase_dom"/>
</dbReference>
<keyword evidence="2 7" id="KW-0479">Metal-binding</keyword>
<evidence type="ECO:0000313" key="9">
    <source>
        <dbReference type="EMBL" id="GGY69745.1"/>
    </source>
</evidence>
<dbReference type="SMART" id="SM00702">
    <property type="entry name" value="P4Hc"/>
    <property type="match status" value="1"/>
</dbReference>
<keyword evidence="5 7" id="KW-0560">Oxidoreductase</keyword>
<evidence type="ECO:0000256" key="4">
    <source>
        <dbReference type="ARBA" id="ARBA00022964"/>
    </source>
</evidence>
<proteinExistence type="inferred from homology"/>
<feature type="binding site" evidence="7">
    <location>
        <position position="96"/>
    </location>
    <ligand>
        <name>Fe cation</name>
        <dbReference type="ChEBI" id="CHEBI:24875"/>
    </ligand>
</feature>
<evidence type="ECO:0000256" key="7">
    <source>
        <dbReference type="HAMAP-Rule" id="MF_00657"/>
    </source>
</evidence>
<comment type="cofactor">
    <cofactor evidence="1 7">
        <name>L-ascorbate</name>
        <dbReference type="ChEBI" id="CHEBI:38290"/>
    </cofactor>
</comment>
<dbReference type="PROSITE" id="PS51471">
    <property type="entry name" value="FE2OG_OXY"/>
    <property type="match status" value="1"/>
</dbReference>
<evidence type="ECO:0000313" key="10">
    <source>
        <dbReference type="Proteomes" id="UP000619761"/>
    </source>
</evidence>
<accession>A0ABQ3B013</accession>
<evidence type="ECO:0000259" key="8">
    <source>
        <dbReference type="PROSITE" id="PS51471"/>
    </source>
</evidence>
<dbReference type="HAMAP" id="MF_00657">
    <property type="entry name" value="Hydroxyl_YbiX"/>
    <property type="match status" value="1"/>
</dbReference>
<dbReference type="InterPro" id="IPR041097">
    <property type="entry name" value="PKHD_C"/>
</dbReference>
<dbReference type="Pfam" id="PF18331">
    <property type="entry name" value="PKHD_C"/>
    <property type="match status" value="1"/>
</dbReference>
<dbReference type="EMBL" id="BMYZ01000001">
    <property type="protein sequence ID" value="GGY69745.1"/>
    <property type="molecule type" value="Genomic_DNA"/>
</dbReference>
<name>A0ABQ3B013_9GAMM</name>
<dbReference type="Proteomes" id="UP000619761">
    <property type="component" value="Unassembled WGS sequence"/>
</dbReference>
<dbReference type="Gene3D" id="4.10.860.20">
    <property type="entry name" value="Rabenosyn, Rab binding domain"/>
    <property type="match status" value="1"/>
</dbReference>
<dbReference type="InterPro" id="IPR006620">
    <property type="entry name" value="Pro_4_hyd_alph"/>
</dbReference>
<dbReference type="PANTHER" id="PTHR41536:SF1">
    <property type="entry name" value="PKHD-TYPE HYDROXYLASE YBIX"/>
    <property type="match status" value="1"/>
</dbReference>
<keyword evidence="4 7" id="KW-0223">Dioxygenase</keyword>
<comment type="caution">
    <text evidence="9">The sequence shown here is derived from an EMBL/GenBank/DDBJ whole genome shotgun (WGS) entry which is preliminary data.</text>
</comment>
<feature type="domain" description="Fe2OG dioxygenase" evidence="8">
    <location>
        <begin position="78"/>
        <end position="178"/>
    </location>
</feature>
<dbReference type="NCBIfam" id="NF003974">
    <property type="entry name" value="PRK05467.1-3"/>
    <property type="match status" value="1"/>
</dbReference>
<reference evidence="10" key="1">
    <citation type="journal article" date="2019" name="Int. J. Syst. Evol. Microbiol.">
        <title>The Global Catalogue of Microorganisms (GCM) 10K type strain sequencing project: providing services to taxonomists for standard genome sequencing and annotation.</title>
        <authorList>
            <consortium name="The Broad Institute Genomics Platform"/>
            <consortium name="The Broad Institute Genome Sequencing Center for Infectious Disease"/>
            <person name="Wu L."/>
            <person name="Ma J."/>
        </authorList>
    </citation>
    <scope>NUCLEOTIDE SEQUENCE [LARGE SCALE GENOMIC DNA]</scope>
    <source>
        <strain evidence="10">KCTC 32239</strain>
    </source>
</reference>
<organism evidence="9 10">
    <name type="scientific">Cellvibrio zantedeschiae</name>
    <dbReference type="NCBI Taxonomy" id="1237077"/>
    <lineage>
        <taxon>Bacteria</taxon>
        <taxon>Pseudomonadati</taxon>
        <taxon>Pseudomonadota</taxon>
        <taxon>Gammaproteobacteria</taxon>
        <taxon>Cellvibrionales</taxon>
        <taxon>Cellvibrionaceae</taxon>
        <taxon>Cellvibrio</taxon>
    </lineage>
</organism>
<sequence>MLLIIENLLSKDEVKQFRSHMEQAAWEPGVKTAGSLARSAKQNLQLDDASELATSLRNHILRKLGQHSLFISAALPGKIYPPKFNCYTNGGTYGTHIDSAIMPVPGTNLSVRGDLSATLFLSEPNEYVGGELEIDGVLGGEGIKLAAGDMVLYSSGFEHRVNPVTQGARFASFFWVESYVRDEKQRAILFDLDQTIQKLTPKLEAGDKELLKLTGLYHNLLRAWATT</sequence>
<dbReference type="Gene3D" id="2.60.120.620">
    <property type="entry name" value="q2cbj1_9rhob like domain"/>
    <property type="match status" value="1"/>
</dbReference>
<comment type="cofactor">
    <cofactor evidence="7">
        <name>Fe(2+)</name>
        <dbReference type="ChEBI" id="CHEBI:29033"/>
    </cofactor>
    <text evidence="7">Binds 1 Fe(2+) ion per subunit.</text>
</comment>
<evidence type="ECO:0000256" key="5">
    <source>
        <dbReference type="ARBA" id="ARBA00023002"/>
    </source>
</evidence>
<dbReference type="RefSeq" id="WP_189416829.1">
    <property type="nucleotide sequence ID" value="NZ_BMYZ01000001.1"/>
</dbReference>
<dbReference type="InterPro" id="IPR044862">
    <property type="entry name" value="Pro_4_hyd_alph_FE2OG_OXY"/>
</dbReference>
<feature type="binding site" evidence="7">
    <location>
        <position position="169"/>
    </location>
    <ligand>
        <name>2-oxoglutarate</name>
        <dbReference type="ChEBI" id="CHEBI:16810"/>
    </ligand>
</feature>
<dbReference type="InterPro" id="IPR023550">
    <property type="entry name" value="PKHD_hydroxylase"/>
</dbReference>
<feature type="binding site" evidence="7">
    <location>
        <position position="159"/>
    </location>
    <ligand>
        <name>Fe cation</name>
        <dbReference type="ChEBI" id="CHEBI:24875"/>
    </ligand>
</feature>
<keyword evidence="6 7" id="KW-0408">Iron</keyword>
<feature type="binding site" evidence="7">
    <location>
        <position position="98"/>
    </location>
    <ligand>
        <name>Fe cation</name>
        <dbReference type="ChEBI" id="CHEBI:24875"/>
    </ligand>
</feature>